<evidence type="ECO:0000313" key="1">
    <source>
        <dbReference type="EMBL" id="ARF66710.1"/>
    </source>
</evidence>
<accession>A0A1V0UNS4</accession>
<dbReference type="EMBL" id="CP020557">
    <property type="protein sequence ID" value="ARF66710.1"/>
    <property type="molecule type" value="Genomic_DNA"/>
</dbReference>
<dbReference type="InterPro" id="IPR056084">
    <property type="entry name" value="DUF7667"/>
</dbReference>
<protein>
    <submittedName>
        <fullName evidence="1">Uncharacterized protein</fullName>
    </submittedName>
</protein>
<dbReference type="RefSeq" id="WP_083038246.1">
    <property type="nucleotide sequence ID" value="NZ_CP020557.1"/>
</dbReference>
<reference evidence="1 2" key="1">
    <citation type="submission" date="2017-03" db="EMBL/GenBank/DDBJ databases">
        <title>Paenibacillus larvae genome sequencing.</title>
        <authorList>
            <person name="Dingman D.W."/>
        </authorList>
    </citation>
    <scope>NUCLEOTIDE SEQUENCE [LARGE SCALE GENOMIC DNA]</scope>
    <source>
        <strain evidence="1 2">SAG 10367</strain>
    </source>
</reference>
<name>A0A1V0UNS4_9BACL</name>
<sequence length="94" mass="11103">MTETKVCIHPVHRRLAELCMKHNNLCELNDNLSAEEIQELWQCLKRNADLVMMHNGLKRLGFLAHLINDEELKEEIKLEIKQLEASFFEETKRS</sequence>
<evidence type="ECO:0000313" key="2">
    <source>
        <dbReference type="Proteomes" id="UP000192727"/>
    </source>
</evidence>
<gene>
    <name evidence="1" type="ORF">B7C51_01135</name>
</gene>
<proteinExistence type="predicted"/>
<organism evidence="1 2">
    <name type="scientific">Paenibacillus larvae subsp. pulvifaciens</name>
    <dbReference type="NCBI Taxonomy" id="1477"/>
    <lineage>
        <taxon>Bacteria</taxon>
        <taxon>Bacillati</taxon>
        <taxon>Bacillota</taxon>
        <taxon>Bacilli</taxon>
        <taxon>Bacillales</taxon>
        <taxon>Paenibacillaceae</taxon>
        <taxon>Paenibacillus</taxon>
    </lineage>
</organism>
<dbReference type="Pfam" id="PF24704">
    <property type="entry name" value="DUF7667"/>
    <property type="match status" value="1"/>
</dbReference>
<dbReference type="AlphaFoldDB" id="A0A1V0UNS4"/>
<dbReference type="Proteomes" id="UP000192727">
    <property type="component" value="Chromosome"/>
</dbReference>